<organism evidence="2 3">
    <name type="scientific">Octopus vulgaris</name>
    <name type="common">Common octopus</name>
    <dbReference type="NCBI Taxonomy" id="6645"/>
    <lineage>
        <taxon>Eukaryota</taxon>
        <taxon>Metazoa</taxon>
        <taxon>Spiralia</taxon>
        <taxon>Lophotrochozoa</taxon>
        <taxon>Mollusca</taxon>
        <taxon>Cephalopoda</taxon>
        <taxon>Coleoidea</taxon>
        <taxon>Octopodiformes</taxon>
        <taxon>Octopoda</taxon>
        <taxon>Incirrata</taxon>
        <taxon>Octopodidae</taxon>
        <taxon>Octopus</taxon>
    </lineage>
</organism>
<evidence type="ECO:0000313" key="3">
    <source>
        <dbReference type="Proteomes" id="UP001162480"/>
    </source>
</evidence>
<proteinExistence type="predicted"/>
<evidence type="ECO:0000313" key="2">
    <source>
        <dbReference type="EMBL" id="CAI9728843.1"/>
    </source>
</evidence>
<name>A0AA36FBJ1_OCTVU</name>
<protein>
    <submittedName>
        <fullName evidence="2">Uncharacterized protein</fullName>
    </submittedName>
</protein>
<accession>A0AA36FBJ1</accession>
<keyword evidence="3" id="KW-1185">Reference proteome</keyword>
<dbReference type="EMBL" id="OX597823">
    <property type="protein sequence ID" value="CAI9728843.1"/>
    <property type="molecule type" value="Genomic_DNA"/>
</dbReference>
<feature type="region of interest" description="Disordered" evidence="1">
    <location>
        <begin position="49"/>
        <end position="77"/>
    </location>
</feature>
<reference evidence="2" key="1">
    <citation type="submission" date="2023-08" db="EMBL/GenBank/DDBJ databases">
        <authorList>
            <person name="Alioto T."/>
            <person name="Alioto T."/>
            <person name="Gomez Garrido J."/>
        </authorList>
    </citation>
    <scope>NUCLEOTIDE SEQUENCE</scope>
</reference>
<dbReference type="AlphaFoldDB" id="A0AA36FBJ1"/>
<sequence>MMPKRNLDVERDADELLNVIEASEHSELLAAEIEDAQELGFVLRAPIDGLDSDKDDAGNDCEEAPANRRDIGLGVLS</sequence>
<dbReference type="Proteomes" id="UP001162480">
    <property type="component" value="Chromosome 10"/>
</dbReference>
<evidence type="ECO:0000256" key="1">
    <source>
        <dbReference type="SAM" id="MobiDB-lite"/>
    </source>
</evidence>
<gene>
    <name evidence="2" type="ORF">OCTVUL_1B012931</name>
</gene>